<dbReference type="GeneID" id="105130071"/>
<evidence type="ECO:0000313" key="2">
    <source>
        <dbReference type="RefSeq" id="XP_011030706.1"/>
    </source>
</evidence>
<organism evidence="1 2">
    <name type="scientific">Populus euphratica</name>
    <name type="common">Euphrates poplar</name>
    <dbReference type="NCBI Taxonomy" id="75702"/>
    <lineage>
        <taxon>Eukaryota</taxon>
        <taxon>Viridiplantae</taxon>
        <taxon>Streptophyta</taxon>
        <taxon>Embryophyta</taxon>
        <taxon>Tracheophyta</taxon>
        <taxon>Spermatophyta</taxon>
        <taxon>Magnoliopsida</taxon>
        <taxon>eudicotyledons</taxon>
        <taxon>Gunneridae</taxon>
        <taxon>Pentapetalae</taxon>
        <taxon>rosids</taxon>
        <taxon>fabids</taxon>
        <taxon>Malpighiales</taxon>
        <taxon>Salicaceae</taxon>
        <taxon>Saliceae</taxon>
        <taxon>Populus</taxon>
    </lineage>
</organism>
<accession>A0AAJ6UKB2</accession>
<dbReference type="RefSeq" id="XP_011030706.1">
    <property type="nucleotide sequence ID" value="XM_011032404.1"/>
</dbReference>
<dbReference type="AlphaFoldDB" id="A0AAJ6UKB2"/>
<reference evidence="2" key="1">
    <citation type="submission" date="2025-08" db="UniProtKB">
        <authorList>
            <consortium name="RefSeq"/>
        </authorList>
    </citation>
    <scope>IDENTIFICATION</scope>
</reference>
<keyword evidence="1" id="KW-1185">Reference proteome</keyword>
<proteinExistence type="predicted"/>
<dbReference type="PANTHER" id="PTHR34190:SF10">
    <property type="entry name" value="TERNARY COMPLEX FACTOR MIP1 LEUCINE-ZIPPER DOMAIN-CONTAINING PROTEIN"/>
    <property type="match status" value="1"/>
</dbReference>
<sequence>MGQEEKQLQFLEEKHSLSGRHIAKSVVRTVEAEDQCKNLSSALEEVQHKGTLMDRLEMLENRVLQLSLEVDVENTLRSSSSTFQGSEKRGRDEVSTMITKEDEQMIITHQEKQDSLTDQDITCTAEACVRISKTSQKDRRHKKKRRAWLGWLAMGC</sequence>
<dbReference type="Proteomes" id="UP000694918">
    <property type="component" value="Unplaced"/>
</dbReference>
<dbReference type="PANTHER" id="PTHR34190">
    <property type="entry name" value="EXPRESSED PROTEIN"/>
    <property type="match status" value="1"/>
</dbReference>
<gene>
    <name evidence="2" type="primary">LOC105130071</name>
</gene>
<evidence type="ECO:0000313" key="1">
    <source>
        <dbReference type="Proteomes" id="UP000694918"/>
    </source>
</evidence>
<name>A0AAJ6UKB2_POPEU</name>
<protein>
    <submittedName>
        <fullName evidence="2">Uncharacterized protein LOC105130071 isoform X2</fullName>
    </submittedName>
</protein>